<proteinExistence type="predicted"/>
<evidence type="ECO:0000313" key="2">
    <source>
        <dbReference type="EMBL" id="MBW62053.1"/>
    </source>
</evidence>
<feature type="signal peptide" evidence="1">
    <location>
        <begin position="1"/>
        <end position="24"/>
    </location>
</feature>
<dbReference type="AlphaFoldDB" id="A0A2M4C9Q1"/>
<accession>A0A2M4C9Q1</accession>
<organism evidence="2">
    <name type="scientific">Anopheles marajoara</name>
    <dbReference type="NCBI Taxonomy" id="58244"/>
    <lineage>
        <taxon>Eukaryota</taxon>
        <taxon>Metazoa</taxon>
        <taxon>Ecdysozoa</taxon>
        <taxon>Arthropoda</taxon>
        <taxon>Hexapoda</taxon>
        <taxon>Insecta</taxon>
        <taxon>Pterygota</taxon>
        <taxon>Neoptera</taxon>
        <taxon>Endopterygota</taxon>
        <taxon>Diptera</taxon>
        <taxon>Nematocera</taxon>
        <taxon>Culicoidea</taxon>
        <taxon>Culicidae</taxon>
        <taxon>Anophelinae</taxon>
        <taxon>Anopheles</taxon>
    </lineage>
</organism>
<name>A0A2M4C9Q1_9DIPT</name>
<evidence type="ECO:0000256" key="1">
    <source>
        <dbReference type="SAM" id="SignalP"/>
    </source>
</evidence>
<feature type="chain" id="PRO_5014649761" evidence="1">
    <location>
        <begin position="25"/>
        <end position="91"/>
    </location>
</feature>
<dbReference type="EMBL" id="GGFJ01012912">
    <property type="protein sequence ID" value="MBW62053.1"/>
    <property type="molecule type" value="Transcribed_RNA"/>
</dbReference>
<keyword evidence="1" id="KW-0732">Signal</keyword>
<reference evidence="2" key="1">
    <citation type="submission" date="2018-01" db="EMBL/GenBank/DDBJ databases">
        <title>An insight into the sialome of Amazonian anophelines.</title>
        <authorList>
            <person name="Ribeiro J.M."/>
            <person name="Scarpassa V."/>
            <person name="Calvo E."/>
        </authorList>
    </citation>
    <scope>NUCLEOTIDE SEQUENCE</scope>
    <source>
        <tissue evidence="2">Salivary glands</tissue>
    </source>
</reference>
<sequence>MCICVCTCACVCVCALLVSKMVVSERCRCSHNVMERYDLLERLEIILSARECPKETRKFPPISLSPIARHFVTWIQNYPLPAITSHRRGSL</sequence>
<protein>
    <submittedName>
        <fullName evidence="2">Putative secreted protein</fullName>
    </submittedName>
</protein>